<sequence>MVQLVKTSWWVARMTDRLIVIFRWIVGIISWVVIGTTPPEWVEASMASPTAESQVRLFTIIIRGIITNVIRLNVVQFPNVIARIQSSCIWRSFLSWKSTRKKESSG</sequence>
<proteinExistence type="predicted"/>
<keyword evidence="1" id="KW-0472">Membrane</keyword>
<evidence type="ECO:0000313" key="3">
    <source>
        <dbReference type="Proteomes" id="UP001479436"/>
    </source>
</evidence>
<name>A0ABR2VLI1_9FUNG</name>
<dbReference type="Proteomes" id="UP001479436">
    <property type="component" value="Unassembled WGS sequence"/>
</dbReference>
<evidence type="ECO:0000313" key="2">
    <source>
        <dbReference type="EMBL" id="KAK9674981.1"/>
    </source>
</evidence>
<keyword evidence="1" id="KW-0812">Transmembrane</keyword>
<reference evidence="2 3" key="1">
    <citation type="submission" date="2023-04" db="EMBL/GenBank/DDBJ databases">
        <title>Genome of Basidiobolus ranarum AG-B5.</title>
        <authorList>
            <person name="Stajich J.E."/>
            <person name="Carter-House D."/>
            <person name="Gryganskyi A."/>
        </authorList>
    </citation>
    <scope>NUCLEOTIDE SEQUENCE [LARGE SCALE GENOMIC DNA]</scope>
    <source>
        <strain evidence="2 3">AG-B5</strain>
    </source>
</reference>
<gene>
    <name evidence="2" type="ORF">K7432_016747</name>
</gene>
<accession>A0ABR2VLI1</accession>
<feature type="transmembrane region" description="Helical" evidence="1">
    <location>
        <begin position="57"/>
        <end position="74"/>
    </location>
</feature>
<keyword evidence="1" id="KW-1133">Transmembrane helix</keyword>
<organism evidence="2 3">
    <name type="scientific">Basidiobolus ranarum</name>
    <dbReference type="NCBI Taxonomy" id="34480"/>
    <lineage>
        <taxon>Eukaryota</taxon>
        <taxon>Fungi</taxon>
        <taxon>Fungi incertae sedis</taxon>
        <taxon>Zoopagomycota</taxon>
        <taxon>Entomophthoromycotina</taxon>
        <taxon>Basidiobolomycetes</taxon>
        <taxon>Basidiobolales</taxon>
        <taxon>Basidiobolaceae</taxon>
        <taxon>Basidiobolus</taxon>
    </lineage>
</organism>
<protein>
    <submittedName>
        <fullName evidence="2">Uncharacterized protein</fullName>
    </submittedName>
</protein>
<dbReference type="EMBL" id="JASJQH010009847">
    <property type="protein sequence ID" value="KAK9674981.1"/>
    <property type="molecule type" value="Genomic_DNA"/>
</dbReference>
<comment type="caution">
    <text evidence="2">The sequence shown here is derived from an EMBL/GenBank/DDBJ whole genome shotgun (WGS) entry which is preliminary data.</text>
</comment>
<keyword evidence="3" id="KW-1185">Reference proteome</keyword>
<evidence type="ECO:0000256" key="1">
    <source>
        <dbReference type="SAM" id="Phobius"/>
    </source>
</evidence>
<feature type="transmembrane region" description="Helical" evidence="1">
    <location>
        <begin position="20"/>
        <end position="37"/>
    </location>
</feature>